<protein>
    <submittedName>
        <fullName evidence="1">Uncharacterized protein</fullName>
    </submittedName>
</protein>
<name>A0A974NIT5_PERPY</name>
<evidence type="ECO:0000313" key="2">
    <source>
        <dbReference type="Proteomes" id="UP000595254"/>
    </source>
</evidence>
<dbReference type="KEGG" id="ppsr:I6J18_12125"/>
<reference evidence="1 2" key="1">
    <citation type="submission" date="2021-01" db="EMBL/GenBank/DDBJ databases">
        <title>FDA dAtabase for Regulatory Grade micrObial Sequences (FDA-ARGOS): Supporting development and validation of Infectious Disease Dx tests.</title>
        <authorList>
            <person name="Nelson B."/>
            <person name="Plummer A."/>
            <person name="Tallon L."/>
            <person name="Sadzewicz L."/>
            <person name="Zhao X."/>
            <person name="Boylan J."/>
            <person name="Ott S."/>
            <person name="Bowen H."/>
            <person name="Vavikolanu K."/>
            <person name="Mehta A."/>
            <person name="Aluvathingal J."/>
            <person name="Nadendla S."/>
            <person name="Myers T."/>
            <person name="Yan Y."/>
            <person name="Sichtig H."/>
        </authorList>
    </citation>
    <scope>NUCLEOTIDE SEQUENCE [LARGE SCALE GENOMIC DNA]</scope>
    <source>
        <strain evidence="1 2">FDAARGOS_1161</strain>
    </source>
</reference>
<evidence type="ECO:0000313" key="1">
    <source>
        <dbReference type="EMBL" id="QQS98513.1"/>
    </source>
</evidence>
<dbReference type="Proteomes" id="UP000595254">
    <property type="component" value="Chromosome"/>
</dbReference>
<accession>A0A974NIT5</accession>
<dbReference type="RefSeq" id="WP_152526396.1">
    <property type="nucleotide sequence ID" value="NZ_CP068053.1"/>
</dbReference>
<keyword evidence="2" id="KW-1185">Reference proteome</keyword>
<dbReference type="EMBL" id="CP068053">
    <property type="protein sequence ID" value="QQS98513.1"/>
    <property type="molecule type" value="Genomic_DNA"/>
</dbReference>
<proteinExistence type="predicted"/>
<gene>
    <name evidence="1" type="ORF">I6J18_12125</name>
</gene>
<organism evidence="1 2">
    <name type="scientific">Peribacillus psychrosaccharolyticus</name>
    <name type="common">Bacillus psychrosaccharolyticus</name>
    <dbReference type="NCBI Taxonomy" id="1407"/>
    <lineage>
        <taxon>Bacteria</taxon>
        <taxon>Bacillati</taxon>
        <taxon>Bacillota</taxon>
        <taxon>Bacilli</taxon>
        <taxon>Bacillales</taxon>
        <taxon>Bacillaceae</taxon>
        <taxon>Peribacillus</taxon>
    </lineage>
</organism>
<sequence>MKFLKILEVKRATLKKQLEIPELKSIHLVLVGELKAIETTIDDFVEFFDLNKVEEVEITTERSTSEGEEKN</sequence>
<dbReference type="AlphaFoldDB" id="A0A974NIT5"/>